<protein>
    <submittedName>
        <fullName evidence="1">Uncharacterized protein</fullName>
    </submittedName>
</protein>
<evidence type="ECO:0000313" key="2">
    <source>
        <dbReference type="Proteomes" id="UP000688137"/>
    </source>
</evidence>
<sequence>MNLNPRIQIEGNQFHLIYEKTNDELLDLMEKGISSNRLVLRKNGYCVTDKKTKMKYIVNYSRKHLKLSFQKSDLQEQDLEVLIESLSKKINQQQSFMKIMFSKISQLNENCIREIEYAPTDIVIEIIFGRMMIAKFYISYIIGNSLMSVDERFARFMLINLELLEGNIMNLEIFKQPPINLHFLTQFTAIDKFTDLIQRTFIPIQLLNYKIFDNNMLNSLYQYYFMVYPNQQFATFVFGIRSDKFLSSLGIIPLLIQMKTYFLNDKLVIEIEQADAFAILNGYHQVADFAFFKQEIHDVITKWTFSTCQEIDEFFMKFLIIGTGYILLYSKKEMLFYLMKKTNWDYFLKQIFNPLINKIAFLHLQLSQKQRSDSSSFDYRKFFNLHIDRYFHIYEYICIKEPRDERENPIKSILKYYLDRAEKNFLYIVKNNFKENEFNSHLQKLSMLQFQVDKISFIFQNIEYNVLNGQIIRIDQGHETNRWKFNEFPKYELEYILSQF</sequence>
<dbReference type="OMA" id="CIREIEY"/>
<gene>
    <name evidence="1" type="ORF">PPRIM_AZ9-3.1.T0200213</name>
</gene>
<organism evidence="1 2">
    <name type="scientific">Paramecium primaurelia</name>
    <dbReference type="NCBI Taxonomy" id="5886"/>
    <lineage>
        <taxon>Eukaryota</taxon>
        <taxon>Sar</taxon>
        <taxon>Alveolata</taxon>
        <taxon>Ciliophora</taxon>
        <taxon>Intramacronucleata</taxon>
        <taxon>Oligohymenophorea</taxon>
        <taxon>Peniculida</taxon>
        <taxon>Parameciidae</taxon>
        <taxon>Paramecium</taxon>
    </lineage>
</organism>
<proteinExistence type="predicted"/>
<evidence type="ECO:0000313" key="1">
    <source>
        <dbReference type="EMBL" id="CAD8053207.1"/>
    </source>
</evidence>
<accession>A0A8S1KEX4</accession>
<name>A0A8S1KEX4_PARPR</name>
<dbReference type="Proteomes" id="UP000688137">
    <property type="component" value="Unassembled WGS sequence"/>
</dbReference>
<keyword evidence="2" id="KW-1185">Reference proteome</keyword>
<reference evidence="1" key="1">
    <citation type="submission" date="2021-01" db="EMBL/GenBank/DDBJ databases">
        <authorList>
            <consortium name="Genoscope - CEA"/>
            <person name="William W."/>
        </authorList>
    </citation>
    <scope>NUCLEOTIDE SEQUENCE</scope>
</reference>
<comment type="caution">
    <text evidence="1">The sequence shown here is derived from an EMBL/GenBank/DDBJ whole genome shotgun (WGS) entry which is preliminary data.</text>
</comment>
<dbReference type="AlphaFoldDB" id="A0A8S1KEX4"/>
<dbReference type="EMBL" id="CAJJDM010000017">
    <property type="protein sequence ID" value="CAD8053207.1"/>
    <property type="molecule type" value="Genomic_DNA"/>
</dbReference>